<comment type="similarity">
    <text evidence="6">Belongs to the methyltransferase superfamily. RsmI family.</text>
</comment>
<comment type="function">
    <text evidence="6">Catalyzes the 2'-O-methylation of the ribose of cytidine 1402 (C1402) in 16S rRNA.</text>
</comment>
<dbReference type="RefSeq" id="WP_152825634.1">
    <property type="nucleotide sequence ID" value="NZ_WHUT02000006.1"/>
</dbReference>
<dbReference type="InterPro" id="IPR008189">
    <property type="entry name" value="rRNA_ssu_MeTfrase_I"/>
</dbReference>
<dbReference type="PIRSF" id="PIRSF005917">
    <property type="entry name" value="MTase_YraL"/>
    <property type="match status" value="1"/>
</dbReference>
<dbReference type="Gene3D" id="3.40.1010.10">
    <property type="entry name" value="Cobalt-precorrin-4 Transmethylase, Domain 1"/>
    <property type="match status" value="1"/>
</dbReference>
<evidence type="ECO:0000313" key="10">
    <source>
        <dbReference type="EMBL" id="NUB45086.1"/>
    </source>
</evidence>
<dbReference type="GO" id="GO:0005737">
    <property type="term" value="C:cytoplasm"/>
    <property type="evidence" value="ECO:0007669"/>
    <property type="project" value="UniProtKB-SubCell"/>
</dbReference>
<dbReference type="NCBIfam" id="TIGR00096">
    <property type="entry name" value="16S rRNA (cytidine(1402)-2'-O)-methyltransferase"/>
    <property type="match status" value="1"/>
</dbReference>
<dbReference type="Proteomes" id="UP000484076">
    <property type="component" value="Unassembled WGS sequence"/>
</dbReference>
<comment type="subcellular location">
    <subcellularLocation>
        <location evidence="6">Cytoplasm</location>
    </subcellularLocation>
</comment>
<feature type="region of interest" description="Disordered" evidence="7">
    <location>
        <begin position="1"/>
        <end position="39"/>
    </location>
</feature>
<evidence type="ECO:0000259" key="8">
    <source>
        <dbReference type="Pfam" id="PF00590"/>
    </source>
</evidence>
<evidence type="ECO:0000256" key="1">
    <source>
        <dbReference type="ARBA" id="ARBA00022490"/>
    </source>
</evidence>
<dbReference type="EC" id="2.1.1.198" evidence="6"/>
<comment type="catalytic activity">
    <reaction evidence="6">
        <text>cytidine(1402) in 16S rRNA + S-adenosyl-L-methionine = 2'-O-methylcytidine(1402) in 16S rRNA + S-adenosyl-L-homocysteine + H(+)</text>
        <dbReference type="Rhea" id="RHEA:42924"/>
        <dbReference type="Rhea" id="RHEA-COMP:10285"/>
        <dbReference type="Rhea" id="RHEA-COMP:10286"/>
        <dbReference type="ChEBI" id="CHEBI:15378"/>
        <dbReference type="ChEBI" id="CHEBI:57856"/>
        <dbReference type="ChEBI" id="CHEBI:59789"/>
        <dbReference type="ChEBI" id="CHEBI:74495"/>
        <dbReference type="ChEBI" id="CHEBI:82748"/>
        <dbReference type="EC" id="2.1.1.198"/>
    </reaction>
</comment>
<dbReference type="PANTHER" id="PTHR46111">
    <property type="entry name" value="RIBOSOMAL RNA SMALL SUBUNIT METHYLTRANSFERASE I"/>
    <property type="match status" value="1"/>
</dbReference>
<organism evidence="10 11">
    <name type="scientific">Fertoeibacter niger</name>
    <dbReference type="NCBI Taxonomy" id="2656921"/>
    <lineage>
        <taxon>Bacteria</taxon>
        <taxon>Pseudomonadati</taxon>
        <taxon>Pseudomonadota</taxon>
        <taxon>Alphaproteobacteria</taxon>
        <taxon>Rhodobacterales</taxon>
        <taxon>Paracoccaceae</taxon>
        <taxon>Fertoeibacter</taxon>
    </lineage>
</organism>
<dbReference type="InterPro" id="IPR014777">
    <property type="entry name" value="4pyrrole_Mease_sub1"/>
</dbReference>
<dbReference type="InterPro" id="IPR014776">
    <property type="entry name" value="4pyrrole_Mease_sub2"/>
</dbReference>
<dbReference type="Pfam" id="PF23016">
    <property type="entry name" value="RsmI_C"/>
    <property type="match status" value="1"/>
</dbReference>
<keyword evidence="2 6" id="KW-0698">rRNA processing</keyword>
<dbReference type="Gene3D" id="3.30.950.10">
    <property type="entry name" value="Methyltransferase, Cobalt-precorrin-4 Transmethylase, Domain 2"/>
    <property type="match status" value="1"/>
</dbReference>
<accession>A0A8X8H0W3</accession>
<keyword evidence="3 6" id="KW-0489">Methyltransferase</keyword>
<feature type="compositionally biased region" description="Gly residues" evidence="7">
    <location>
        <begin position="1"/>
        <end position="10"/>
    </location>
</feature>
<keyword evidence="4 6" id="KW-0808">Transferase</keyword>
<dbReference type="SUPFAM" id="SSF53790">
    <property type="entry name" value="Tetrapyrrole methylase"/>
    <property type="match status" value="1"/>
</dbReference>
<dbReference type="HAMAP" id="MF_01877">
    <property type="entry name" value="16SrRNA_methyltr_I"/>
    <property type="match status" value="1"/>
</dbReference>
<dbReference type="PANTHER" id="PTHR46111:SF1">
    <property type="entry name" value="RIBOSOMAL RNA SMALL SUBUNIT METHYLTRANSFERASE I"/>
    <property type="match status" value="1"/>
</dbReference>
<reference evidence="10" key="1">
    <citation type="submission" date="2020-05" db="EMBL/GenBank/DDBJ databases">
        <title>Fertoebacter nigrum gen. nov., sp. nov., a new member of the family Rhodobacteraceae.</title>
        <authorList>
            <person name="Szuroczki S."/>
            <person name="Abbaszade G."/>
            <person name="Buni D."/>
            <person name="Schumann P."/>
            <person name="Toth E."/>
        </authorList>
    </citation>
    <scope>NUCLEOTIDE SEQUENCE</scope>
    <source>
        <strain evidence="10">RG-N-1a</strain>
    </source>
</reference>
<evidence type="ECO:0000256" key="4">
    <source>
        <dbReference type="ARBA" id="ARBA00022679"/>
    </source>
</evidence>
<keyword evidence="1 6" id="KW-0963">Cytoplasm</keyword>
<dbReference type="EMBL" id="WHUT02000006">
    <property type="protein sequence ID" value="NUB45086.1"/>
    <property type="molecule type" value="Genomic_DNA"/>
</dbReference>
<keyword evidence="11" id="KW-1185">Reference proteome</keyword>
<dbReference type="Pfam" id="PF00590">
    <property type="entry name" value="TP_methylase"/>
    <property type="match status" value="1"/>
</dbReference>
<feature type="compositionally biased region" description="Low complexity" evidence="7">
    <location>
        <begin position="11"/>
        <end position="29"/>
    </location>
</feature>
<evidence type="ECO:0000256" key="5">
    <source>
        <dbReference type="ARBA" id="ARBA00022691"/>
    </source>
</evidence>
<evidence type="ECO:0000256" key="7">
    <source>
        <dbReference type="SAM" id="MobiDB-lite"/>
    </source>
</evidence>
<feature type="domain" description="Tetrapyrrole methylase" evidence="8">
    <location>
        <begin position="45"/>
        <end position="246"/>
    </location>
</feature>
<dbReference type="AlphaFoldDB" id="A0A8X8H0W3"/>
<evidence type="ECO:0000313" key="11">
    <source>
        <dbReference type="Proteomes" id="UP000484076"/>
    </source>
</evidence>
<gene>
    <name evidence="6 10" type="primary">rsmI</name>
    <name evidence="10" type="ORF">GEU84_011860</name>
</gene>
<protein>
    <recommendedName>
        <fullName evidence="6">Ribosomal RNA small subunit methyltransferase I</fullName>
        <ecNumber evidence="6">2.1.1.198</ecNumber>
    </recommendedName>
    <alternativeName>
        <fullName evidence="6">16S rRNA 2'-O-ribose C1402 methyltransferase</fullName>
    </alternativeName>
    <alternativeName>
        <fullName evidence="6">rRNA (cytidine-2'-O-)-methyltransferase RsmI</fullName>
    </alternativeName>
</protein>
<evidence type="ECO:0000256" key="3">
    <source>
        <dbReference type="ARBA" id="ARBA00022603"/>
    </source>
</evidence>
<comment type="caution">
    <text evidence="10">The sequence shown here is derived from an EMBL/GenBank/DDBJ whole genome shotgun (WGS) entry which is preliminary data.</text>
</comment>
<dbReference type="InterPro" id="IPR000878">
    <property type="entry name" value="4pyrrol_Mease"/>
</dbReference>
<evidence type="ECO:0000256" key="2">
    <source>
        <dbReference type="ARBA" id="ARBA00022552"/>
    </source>
</evidence>
<keyword evidence="5 6" id="KW-0949">S-adenosyl-L-methionine</keyword>
<evidence type="ECO:0000256" key="6">
    <source>
        <dbReference type="HAMAP-Rule" id="MF_01877"/>
    </source>
</evidence>
<dbReference type="FunFam" id="3.30.950.10:FF:000002">
    <property type="entry name" value="Ribosomal RNA small subunit methyltransferase I"/>
    <property type="match status" value="1"/>
</dbReference>
<evidence type="ECO:0000259" key="9">
    <source>
        <dbReference type="Pfam" id="PF23016"/>
    </source>
</evidence>
<sequence>MSIGETGPGLTGEEPSEPAAEPAAVAVHPQDGARSYGQRPLPPGLHFIATPIGAARDITLRALDILATADLLAAEDTRSLRHLMEIHGVPLRGRPLLAYHDHNGDAMRPRLLGALAAGQSVAYASEAGTPLVADPGYQLSRAAIAAGHKVLAAPGPSALLAALTVAGLPTDRFLFAGFPPAAAGARARFFAELVDVPATLVFYESPKRIGKTLRELVQVFGGREAVVCRELTKRFEEVTRGRLDALATAFADRVVKGEVVLLIDRGQGVVPDVDAVEAALVQALTKASVKDAAADVAARLGLPRRDLYQMALKLAAKDEAGG</sequence>
<dbReference type="InterPro" id="IPR053910">
    <property type="entry name" value="RsmI_HTH"/>
</dbReference>
<dbReference type="InterPro" id="IPR035996">
    <property type="entry name" value="4pyrrol_Methylase_sf"/>
</dbReference>
<feature type="domain" description="RsmI HTH" evidence="9">
    <location>
        <begin position="272"/>
        <end position="314"/>
    </location>
</feature>
<dbReference type="CDD" id="cd11648">
    <property type="entry name" value="RsmI"/>
    <property type="match status" value="1"/>
</dbReference>
<name>A0A8X8H0W3_9RHOB</name>
<dbReference type="GO" id="GO:0070677">
    <property type="term" value="F:rRNA (cytosine-2'-O-)-methyltransferase activity"/>
    <property type="evidence" value="ECO:0007669"/>
    <property type="project" value="UniProtKB-UniRule"/>
</dbReference>
<proteinExistence type="inferred from homology"/>